<name>A0AAV1I0P9_9CHLO</name>
<evidence type="ECO:0000313" key="10">
    <source>
        <dbReference type="Proteomes" id="UP001314263"/>
    </source>
</evidence>
<keyword evidence="5" id="KW-0479">Metal-binding</keyword>
<comment type="catalytic activity">
    <reaction evidence="1">
        <text>Endonucleolytic cleavage to 5'-phosphomonoester.</text>
        <dbReference type="EC" id="3.1.26.4"/>
    </reaction>
</comment>
<protein>
    <recommendedName>
        <fullName evidence="3">ribonuclease H</fullName>
        <ecNumber evidence="3">3.1.26.4</ecNumber>
    </recommendedName>
</protein>
<dbReference type="EMBL" id="CAUYUE010000004">
    <property type="protein sequence ID" value="CAK0767649.1"/>
    <property type="molecule type" value="Genomic_DNA"/>
</dbReference>
<evidence type="ECO:0000313" key="9">
    <source>
        <dbReference type="EMBL" id="CAK0767649.1"/>
    </source>
</evidence>
<dbReference type="GO" id="GO:0046872">
    <property type="term" value="F:metal ion binding"/>
    <property type="evidence" value="ECO:0007669"/>
    <property type="project" value="UniProtKB-KW"/>
</dbReference>
<evidence type="ECO:0000256" key="1">
    <source>
        <dbReference type="ARBA" id="ARBA00000077"/>
    </source>
</evidence>
<accession>A0AAV1I0P9</accession>
<evidence type="ECO:0000256" key="7">
    <source>
        <dbReference type="ARBA" id="ARBA00022801"/>
    </source>
</evidence>
<dbReference type="GO" id="GO:0043137">
    <property type="term" value="P:DNA replication, removal of RNA primer"/>
    <property type="evidence" value="ECO:0007669"/>
    <property type="project" value="TreeGrafter"/>
</dbReference>
<evidence type="ECO:0000256" key="6">
    <source>
        <dbReference type="ARBA" id="ARBA00022759"/>
    </source>
</evidence>
<evidence type="ECO:0000256" key="2">
    <source>
        <dbReference type="ARBA" id="ARBA00005300"/>
    </source>
</evidence>
<gene>
    <name evidence="9" type="ORF">CVIRNUC_003482</name>
</gene>
<proteinExistence type="inferred from homology"/>
<evidence type="ECO:0000256" key="3">
    <source>
        <dbReference type="ARBA" id="ARBA00012180"/>
    </source>
</evidence>
<dbReference type="AlphaFoldDB" id="A0AAV1I0P9"/>
<dbReference type="PANTHER" id="PTHR10642:SF26">
    <property type="entry name" value="RIBONUCLEASE H1"/>
    <property type="match status" value="1"/>
</dbReference>
<sequence>MDQSFEFDFNEAAKRLIRYLLEGVVVGLSVQLIASKKISVNEIVLIGVTAAAVLSLLDTFSPTISSGARNGMGLGLGLQTHTKTCLPEIYVGKMRRFLKITKASHTGHDSGAGLSTVLAFTDGACQGNGRRCSRGGIGVVFPEHRHLDLSERLPALPPATNNRAELLAVLRSMSLCDTIDPDRKALLLVRTDSQLACNTMNKWLTGWKARGWKKQDGTPPMNIDILKALDSMRSQGRRVSLEHVRAHTGRQDRDSRYNAIADLLATQAAGRTFQQKSS</sequence>
<dbReference type="InterPro" id="IPR002156">
    <property type="entry name" value="RNaseH_domain"/>
</dbReference>
<dbReference type="GO" id="GO:0004523">
    <property type="term" value="F:RNA-DNA hybrid ribonuclease activity"/>
    <property type="evidence" value="ECO:0007669"/>
    <property type="project" value="UniProtKB-EC"/>
</dbReference>
<dbReference type="GO" id="GO:0003676">
    <property type="term" value="F:nucleic acid binding"/>
    <property type="evidence" value="ECO:0007669"/>
    <property type="project" value="InterPro"/>
</dbReference>
<dbReference type="SUPFAM" id="SSF53098">
    <property type="entry name" value="Ribonuclease H-like"/>
    <property type="match status" value="1"/>
</dbReference>
<dbReference type="InterPro" id="IPR050092">
    <property type="entry name" value="RNase_H"/>
</dbReference>
<dbReference type="Proteomes" id="UP001314263">
    <property type="component" value="Unassembled WGS sequence"/>
</dbReference>
<feature type="domain" description="RNase H type-1" evidence="8">
    <location>
        <begin position="113"/>
        <end position="270"/>
    </location>
</feature>
<dbReference type="InterPro" id="IPR036397">
    <property type="entry name" value="RNaseH_sf"/>
</dbReference>
<keyword evidence="4" id="KW-0540">Nuclease</keyword>
<evidence type="ECO:0000259" key="8">
    <source>
        <dbReference type="PROSITE" id="PS50879"/>
    </source>
</evidence>
<evidence type="ECO:0000256" key="5">
    <source>
        <dbReference type="ARBA" id="ARBA00022723"/>
    </source>
</evidence>
<dbReference type="CDD" id="cd09280">
    <property type="entry name" value="RNase_HI_eukaryote_like"/>
    <property type="match status" value="1"/>
</dbReference>
<comment type="similarity">
    <text evidence="2">Belongs to the RNase H family.</text>
</comment>
<dbReference type="PANTHER" id="PTHR10642">
    <property type="entry name" value="RIBONUCLEASE H1"/>
    <property type="match status" value="1"/>
</dbReference>
<dbReference type="Pfam" id="PF00075">
    <property type="entry name" value="RNase_H"/>
    <property type="match status" value="1"/>
</dbReference>
<keyword evidence="7" id="KW-0378">Hydrolase</keyword>
<keyword evidence="6" id="KW-0255">Endonuclease</keyword>
<evidence type="ECO:0000256" key="4">
    <source>
        <dbReference type="ARBA" id="ARBA00022722"/>
    </source>
</evidence>
<dbReference type="InterPro" id="IPR012337">
    <property type="entry name" value="RNaseH-like_sf"/>
</dbReference>
<dbReference type="PROSITE" id="PS50879">
    <property type="entry name" value="RNASE_H_1"/>
    <property type="match status" value="1"/>
</dbReference>
<keyword evidence="10" id="KW-1185">Reference proteome</keyword>
<reference evidence="9 10" key="1">
    <citation type="submission" date="2023-10" db="EMBL/GenBank/DDBJ databases">
        <authorList>
            <person name="Maclean D."/>
            <person name="Macfadyen A."/>
        </authorList>
    </citation>
    <scope>NUCLEOTIDE SEQUENCE [LARGE SCALE GENOMIC DNA]</scope>
</reference>
<dbReference type="Gene3D" id="3.30.420.10">
    <property type="entry name" value="Ribonuclease H-like superfamily/Ribonuclease H"/>
    <property type="match status" value="1"/>
</dbReference>
<dbReference type="EC" id="3.1.26.4" evidence="3"/>
<comment type="caution">
    <text evidence="9">The sequence shown here is derived from an EMBL/GenBank/DDBJ whole genome shotgun (WGS) entry which is preliminary data.</text>
</comment>
<organism evidence="9 10">
    <name type="scientific">Coccomyxa viridis</name>
    <dbReference type="NCBI Taxonomy" id="1274662"/>
    <lineage>
        <taxon>Eukaryota</taxon>
        <taxon>Viridiplantae</taxon>
        <taxon>Chlorophyta</taxon>
        <taxon>core chlorophytes</taxon>
        <taxon>Trebouxiophyceae</taxon>
        <taxon>Trebouxiophyceae incertae sedis</taxon>
        <taxon>Coccomyxaceae</taxon>
        <taxon>Coccomyxa</taxon>
    </lineage>
</organism>